<dbReference type="Proteomes" id="UP000228934">
    <property type="component" value="Unassembled WGS sequence"/>
</dbReference>
<dbReference type="GO" id="GO:0006396">
    <property type="term" value="P:RNA processing"/>
    <property type="evidence" value="ECO:0007669"/>
    <property type="project" value="InterPro"/>
</dbReference>
<evidence type="ECO:0000256" key="10">
    <source>
        <dbReference type="ARBA" id="ARBA00024034"/>
    </source>
</evidence>
<gene>
    <name evidence="17" type="ORF">AB205_0168930</name>
</gene>
<dbReference type="EMBL" id="KV934874">
    <property type="protein sequence ID" value="PIO28929.1"/>
    <property type="molecule type" value="Genomic_DNA"/>
</dbReference>
<evidence type="ECO:0000259" key="16">
    <source>
        <dbReference type="Pfam" id="PF22935"/>
    </source>
</evidence>
<dbReference type="SUPFAM" id="SSF54768">
    <property type="entry name" value="dsRNA-binding domain-like"/>
    <property type="match status" value="1"/>
</dbReference>
<evidence type="ECO:0000256" key="11">
    <source>
        <dbReference type="ARBA" id="ARBA00035187"/>
    </source>
</evidence>
<proteinExistence type="inferred from homology"/>
<dbReference type="Pfam" id="PF22935">
    <property type="entry name" value="RM44_endonuclase"/>
    <property type="match status" value="1"/>
</dbReference>
<accession>A0A2G9RM02</accession>
<feature type="domain" description="Large ribosomal subunit protein mL44 dsRNA binding" evidence="15">
    <location>
        <begin position="222"/>
        <end position="309"/>
    </location>
</feature>
<keyword evidence="2" id="KW-0540">Nuclease</keyword>
<dbReference type="SUPFAM" id="SSF69065">
    <property type="entry name" value="RNase III domain-like"/>
    <property type="match status" value="1"/>
</dbReference>
<dbReference type="AlphaFoldDB" id="A0A2G9RM02"/>
<evidence type="ECO:0000256" key="4">
    <source>
        <dbReference type="ARBA" id="ARBA00022801"/>
    </source>
</evidence>
<dbReference type="Gene3D" id="1.10.1520.10">
    <property type="entry name" value="Ribonuclease III domain"/>
    <property type="match status" value="1"/>
</dbReference>
<evidence type="ECO:0000313" key="18">
    <source>
        <dbReference type="Proteomes" id="UP000228934"/>
    </source>
</evidence>
<evidence type="ECO:0000256" key="8">
    <source>
        <dbReference type="ARBA" id="ARBA00023128"/>
    </source>
</evidence>
<evidence type="ECO:0000313" key="17">
    <source>
        <dbReference type="EMBL" id="PIO28929.1"/>
    </source>
</evidence>
<evidence type="ECO:0000256" key="6">
    <source>
        <dbReference type="ARBA" id="ARBA00022946"/>
    </source>
</evidence>
<dbReference type="FunFam" id="3.30.160.20:FF:000037">
    <property type="entry name" value="39S ribosomal protein L44, mitochondrial"/>
    <property type="match status" value="1"/>
</dbReference>
<reference evidence="18" key="1">
    <citation type="journal article" date="2017" name="Nat. Commun.">
        <title>The North American bullfrog draft genome provides insight into hormonal regulation of long noncoding RNA.</title>
        <authorList>
            <person name="Hammond S.A."/>
            <person name="Warren R.L."/>
            <person name="Vandervalk B.P."/>
            <person name="Kucuk E."/>
            <person name="Khan H."/>
            <person name="Gibb E.A."/>
            <person name="Pandoh P."/>
            <person name="Kirk H."/>
            <person name="Zhao Y."/>
            <person name="Jones M."/>
            <person name="Mungall A.J."/>
            <person name="Coope R."/>
            <person name="Pleasance S."/>
            <person name="Moore R.A."/>
            <person name="Holt R.A."/>
            <person name="Round J.M."/>
            <person name="Ohora S."/>
            <person name="Walle B.V."/>
            <person name="Veldhoen N."/>
            <person name="Helbing C.C."/>
            <person name="Birol I."/>
        </authorList>
    </citation>
    <scope>NUCLEOTIDE SEQUENCE [LARGE SCALE GENOMIC DNA]</scope>
</reference>
<dbReference type="InterPro" id="IPR055189">
    <property type="entry name" value="RM44_endonuclase"/>
</dbReference>
<feature type="compositionally biased region" description="Polar residues" evidence="14">
    <location>
        <begin position="309"/>
        <end position="323"/>
    </location>
</feature>
<keyword evidence="18" id="KW-1185">Reference proteome</keyword>
<evidence type="ECO:0000256" key="2">
    <source>
        <dbReference type="ARBA" id="ARBA00022722"/>
    </source>
</evidence>
<evidence type="ECO:0000256" key="3">
    <source>
        <dbReference type="ARBA" id="ARBA00022759"/>
    </source>
</evidence>
<feature type="domain" description="Large ribosomal subunit protein mL44 endonuclease" evidence="16">
    <location>
        <begin position="57"/>
        <end position="192"/>
    </location>
</feature>
<dbReference type="GO" id="GO:0005762">
    <property type="term" value="C:mitochondrial large ribosomal subunit"/>
    <property type="evidence" value="ECO:0007669"/>
    <property type="project" value="TreeGrafter"/>
</dbReference>
<comment type="subcellular location">
    <subcellularLocation>
        <location evidence="1">Mitochondrion</location>
    </subcellularLocation>
</comment>
<dbReference type="Gene3D" id="3.30.160.20">
    <property type="match status" value="1"/>
</dbReference>
<evidence type="ECO:0000256" key="12">
    <source>
        <dbReference type="ARBA" id="ARBA00059807"/>
    </source>
</evidence>
<keyword evidence="3" id="KW-0255">Endonuclease</keyword>
<keyword evidence="9" id="KW-0687">Ribonucleoprotein</keyword>
<organism evidence="17 18">
    <name type="scientific">Aquarana catesbeiana</name>
    <name type="common">American bullfrog</name>
    <name type="synonym">Rana catesbeiana</name>
    <dbReference type="NCBI Taxonomy" id="8400"/>
    <lineage>
        <taxon>Eukaryota</taxon>
        <taxon>Metazoa</taxon>
        <taxon>Chordata</taxon>
        <taxon>Craniata</taxon>
        <taxon>Vertebrata</taxon>
        <taxon>Euteleostomi</taxon>
        <taxon>Amphibia</taxon>
        <taxon>Batrachia</taxon>
        <taxon>Anura</taxon>
        <taxon>Neobatrachia</taxon>
        <taxon>Ranoidea</taxon>
        <taxon>Ranidae</taxon>
        <taxon>Aquarana</taxon>
    </lineage>
</organism>
<comment type="similarity">
    <text evidence="10">Belongs to the ribonuclease III family. Mitochondrion-specific ribosomal protein mL44 subfamily.</text>
</comment>
<keyword evidence="6" id="KW-0809">Transit peptide</keyword>
<dbReference type="FunFam" id="1.10.1520.10:FF:000010">
    <property type="entry name" value="39S ribosomal protein L44, mitochondrial"/>
    <property type="match status" value="1"/>
</dbReference>
<dbReference type="PANTHER" id="PTHR11207">
    <property type="entry name" value="RIBONUCLEASE III"/>
    <property type="match status" value="1"/>
</dbReference>
<keyword evidence="8" id="KW-0496">Mitochondrion</keyword>
<protein>
    <recommendedName>
        <fullName evidence="11">Large ribosomal subunit protein mL44</fullName>
    </recommendedName>
    <alternativeName>
        <fullName evidence="13">39S ribosomal protein L44, mitochondrial</fullName>
    </alternativeName>
</protein>
<dbReference type="OrthoDB" id="444135at2759"/>
<dbReference type="CDD" id="cd19874">
    <property type="entry name" value="DSRM_MRPL44"/>
    <property type="match status" value="1"/>
</dbReference>
<name>A0A2G9RM02_AQUCT</name>
<evidence type="ECO:0000256" key="7">
    <source>
        <dbReference type="ARBA" id="ARBA00022980"/>
    </source>
</evidence>
<evidence type="ECO:0000256" key="9">
    <source>
        <dbReference type="ARBA" id="ARBA00023274"/>
    </source>
</evidence>
<keyword evidence="4" id="KW-0378">Hydrolase</keyword>
<evidence type="ECO:0000256" key="1">
    <source>
        <dbReference type="ARBA" id="ARBA00004173"/>
    </source>
</evidence>
<dbReference type="Pfam" id="PF22892">
    <property type="entry name" value="DSRM_MRPL44"/>
    <property type="match status" value="1"/>
</dbReference>
<feature type="region of interest" description="Disordered" evidence="14">
    <location>
        <begin position="303"/>
        <end position="323"/>
    </location>
</feature>
<evidence type="ECO:0000256" key="13">
    <source>
        <dbReference type="ARBA" id="ARBA00083955"/>
    </source>
</evidence>
<keyword evidence="5" id="KW-0694">RNA-binding</keyword>
<dbReference type="GO" id="GO:0005743">
    <property type="term" value="C:mitochondrial inner membrane"/>
    <property type="evidence" value="ECO:0007669"/>
    <property type="project" value="UniProtKB-ARBA"/>
</dbReference>
<dbReference type="GO" id="GO:0070125">
    <property type="term" value="P:mitochondrial translational elongation"/>
    <property type="evidence" value="ECO:0007669"/>
    <property type="project" value="TreeGrafter"/>
</dbReference>
<dbReference type="InterPro" id="IPR036389">
    <property type="entry name" value="RNase_III_sf"/>
</dbReference>
<keyword evidence="7" id="KW-0689">Ribosomal protein</keyword>
<dbReference type="GO" id="GO:0004525">
    <property type="term" value="F:ribonuclease III activity"/>
    <property type="evidence" value="ECO:0007669"/>
    <property type="project" value="InterPro"/>
</dbReference>
<comment type="function">
    <text evidence="12">Component of the 39S subunit of mitochondrial ribosome. May have a function in the assembly/stability of nascent mitochondrial polypeptides exiting the ribosome.</text>
</comment>
<dbReference type="InterPro" id="IPR044444">
    <property type="entry name" value="Ribosomal_mL44_DSRM_metazoa"/>
</dbReference>
<evidence type="ECO:0000259" key="15">
    <source>
        <dbReference type="Pfam" id="PF22892"/>
    </source>
</evidence>
<dbReference type="PANTHER" id="PTHR11207:SF5">
    <property type="entry name" value="LARGE RIBOSOMAL SUBUNIT PROTEIN ML44"/>
    <property type="match status" value="1"/>
</dbReference>
<sequence length="323" mass="36260">MSSLLSCVRCVALLGPWYTQVRGVKRWLRPYLMMLERKKRLEEPPKPVPRYQQPHFDYHAEIVAFSKRLNESFSTDLLKTAFVNHSYVVKEEKERSELGLDNETASLNLQDNRELAQHGLDFTVSYLTSTIQQAFPNLPTVGVKSLVDYLTCQQVLCHIAKHLGVEDLTLTSECPVSPETLQSTFYGVIGALLQSSGANAAGIFLQDFLISQLIGKDLFDIWSVMDPMTLLVEQLSKRNLPPPEPRLTKQSGASTVLPVYFVGLYCNKQLIAEGPGETIFAAEEEAARVALRKMFGFAENRRPWDHSTSRQGTEDSATLDSVC</sequence>
<evidence type="ECO:0000256" key="5">
    <source>
        <dbReference type="ARBA" id="ARBA00022884"/>
    </source>
</evidence>
<evidence type="ECO:0000256" key="14">
    <source>
        <dbReference type="SAM" id="MobiDB-lite"/>
    </source>
</evidence>
<dbReference type="GO" id="GO:0003725">
    <property type="term" value="F:double-stranded RNA binding"/>
    <property type="evidence" value="ECO:0007669"/>
    <property type="project" value="InterPro"/>
</dbReference>
<dbReference type="GO" id="GO:0070877">
    <property type="term" value="C:microprocessor complex"/>
    <property type="evidence" value="ECO:0007669"/>
    <property type="project" value="TreeGrafter"/>
</dbReference>